<accession>A0A3Q9J942</accession>
<dbReference type="NCBIfam" id="NF041823">
    <property type="entry name" value="daptide_RRE"/>
    <property type="match status" value="1"/>
</dbReference>
<proteinExistence type="predicted"/>
<evidence type="ECO:0000313" key="1">
    <source>
        <dbReference type="EMBL" id="AZS41549.1"/>
    </source>
</evidence>
<dbReference type="EMBL" id="CP031422">
    <property type="protein sequence ID" value="AZS41549.1"/>
    <property type="molecule type" value="Genomic_DNA"/>
</dbReference>
<evidence type="ECO:0000313" key="2">
    <source>
        <dbReference type="Proteomes" id="UP000274841"/>
    </source>
</evidence>
<name>A0A3Q9J942_9MICO</name>
<dbReference type="AlphaFoldDB" id="A0A3Q9J942"/>
<sequence>MPGQSATDPHLLGARAFREWITGEREHHSRIFFVERGTETDAVRHVAGSDDLVLLPEGTPSWEGVAGVGRYDGAVSEPGDEVFFGERGVELQDYVAAAFIQIIGPTAVRFFDASSWQAFIDDAELARDTGVFPTALIDPRVLLADRHTLAAPDGFDVPSALRIGDDGAVRAGVQGEVLGDVGDLPAILATPLPRAASLSGIAPRERIAGDLGAHEWIGRYLRAADLIKMLGLGNGTARISGFGWLLVDDDLADAEPRSSDPFLLDTPEGFVLADTTTLRRQLLSPQTARVVTLVQTSSTPDRATERVARALGIPDDHARMMCREAVIALGIHGGRPLSGRLIEEASR</sequence>
<reference evidence="1 2" key="1">
    <citation type="submission" date="2018-08" db="EMBL/GenBank/DDBJ databases">
        <title>Microbacterium oxydans strain HG3.</title>
        <authorList>
            <person name="ORTET P."/>
        </authorList>
    </citation>
    <scope>NUCLEOTIDE SEQUENCE [LARGE SCALE GENOMIC DNA]</scope>
    <source>
        <strain evidence="1 2">HG3</strain>
    </source>
</reference>
<dbReference type="KEGG" id="moy:CVS54_02906"/>
<dbReference type="RefSeq" id="WP_127012554.1">
    <property type="nucleotide sequence ID" value="NZ_CP031422.1"/>
</dbReference>
<gene>
    <name evidence="1" type="ORF">CVS54_02906</name>
</gene>
<protein>
    <submittedName>
        <fullName evidence="1">Uncharacterized protein</fullName>
    </submittedName>
</protein>
<dbReference type="Proteomes" id="UP000274841">
    <property type="component" value="Chromosome"/>
</dbReference>
<organism evidence="1 2">
    <name type="scientific">Microbacterium oxydans</name>
    <dbReference type="NCBI Taxonomy" id="82380"/>
    <lineage>
        <taxon>Bacteria</taxon>
        <taxon>Bacillati</taxon>
        <taxon>Actinomycetota</taxon>
        <taxon>Actinomycetes</taxon>
        <taxon>Micrococcales</taxon>
        <taxon>Microbacteriaceae</taxon>
        <taxon>Microbacterium</taxon>
    </lineage>
</organism>
<dbReference type="InterPro" id="IPR049693">
    <property type="entry name" value="Daptide_RRE"/>
</dbReference>